<keyword evidence="1" id="KW-0732">Signal</keyword>
<feature type="non-terminal residue" evidence="2">
    <location>
        <position position="78"/>
    </location>
</feature>
<keyword evidence="3" id="KW-1185">Reference proteome</keyword>
<proteinExistence type="predicted"/>
<sequence>MKSTNFLALISIITLANASPTPNPSPEDLTPNISLDTLAPLDPLAPNDPSLHLPSKSDILSAGKRVGKAALKGVAPAI</sequence>
<dbReference type="EMBL" id="NHTK01001347">
    <property type="protein sequence ID" value="PPQ99781.1"/>
    <property type="molecule type" value="Genomic_DNA"/>
</dbReference>
<comment type="caution">
    <text evidence="2">The sequence shown here is derived from an EMBL/GenBank/DDBJ whole genome shotgun (WGS) entry which is preliminary data.</text>
</comment>
<gene>
    <name evidence="2" type="ORF">CVT24_009683</name>
</gene>
<organism evidence="2 3">
    <name type="scientific">Panaeolus cyanescens</name>
    <dbReference type="NCBI Taxonomy" id="181874"/>
    <lineage>
        <taxon>Eukaryota</taxon>
        <taxon>Fungi</taxon>
        <taxon>Dikarya</taxon>
        <taxon>Basidiomycota</taxon>
        <taxon>Agaricomycotina</taxon>
        <taxon>Agaricomycetes</taxon>
        <taxon>Agaricomycetidae</taxon>
        <taxon>Agaricales</taxon>
        <taxon>Agaricineae</taxon>
        <taxon>Galeropsidaceae</taxon>
        <taxon>Panaeolus</taxon>
    </lineage>
</organism>
<feature type="chain" id="PRO_5019354571" evidence="1">
    <location>
        <begin position="19"/>
        <end position="78"/>
    </location>
</feature>
<evidence type="ECO:0000256" key="1">
    <source>
        <dbReference type="SAM" id="SignalP"/>
    </source>
</evidence>
<name>A0A409Y9Y8_9AGAR</name>
<feature type="signal peptide" evidence="1">
    <location>
        <begin position="1"/>
        <end position="18"/>
    </location>
</feature>
<dbReference type="Proteomes" id="UP000284842">
    <property type="component" value="Unassembled WGS sequence"/>
</dbReference>
<accession>A0A409Y9Y8</accession>
<dbReference type="AlphaFoldDB" id="A0A409Y9Y8"/>
<evidence type="ECO:0000313" key="2">
    <source>
        <dbReference type="EMBL" id="PPQ99781.1"/>
    </source>
</evidence>
<reference evidence="2 3" key="1">
    <citation type="journal article" date="2018" name="Evol. Lett.">
        <title>Horizontal gene cluster transfer increased hallucinogenic mushroom diversity.</title>
        <authorList>
            <person name="Reynolds H.T."/>
            <person name="Vijayakumar V."/>
            <person name="Gluck-Thaler E."/>
            <person name="Korotkin H.B."/>
            <person name="Matheny P.B."/>
            <person name="Slot J.C."/>
        </authorList>
    </citation>
    <scope>NUCLEOTIDE SEQUENCE [LARGE SCALE GENOMIC DNA]</scope>
    <source>
        <strain evidence="2 3">2629</strain>
    </source>
</reference>
<evidence type="ECO:0000313" key="3">
    <source>
        <dbReference type="Proteomes" id="UP000284842"/>
    </source>
</evidence>
<dbReference type="InParanoid" id="A0A409Y9Y8"/>
<protein>
    <submittedName>
        <fullName evidence="2">Uncharacterized protein</fullName>
    </submittedName>
</protein>